<sequence>MVFDCGVSHAVLDFDPRELPERLRDTVLSHSGEADHLRRLPGGLVDELRAAGAFRLLTPTELGGFEVPVATALEILEAFGRLDGSTAWVVWNGNIGVNAAILPPAGSAMIWATGADQIIANYATPSGVATPVDGGFVLSGRWPVVTGADFADWITLFAVVADGQGADHPDVRLFVVPRADVTVSDTWHVTGMRGTASNRVTADNVFVPAELSGQLGLPPVIDRPLYRVPAFSVVAPGGAAAVLGMARAAIDEVVRITVGSLASNAAVQATLGRMDAELRAARLLLLDAAADLDRSAAADVPITDQQRAALRAAMSHANQVGRNVFVSMHELGGSTSLYRANPLEQLVRDGLAATQHVNNAAVHFELAGQLMLGIQPDAPVY</sequence>
<evidence type="ECO:0000256" key="1">
    <source>
        <dbReference type="ARBA" id="ARBA00022630"/>
    </source>
</evidence>
<evidence type="ECO:0000259" key="4">
    <source>
        <dbReference type="Pfam" id="PF08028"/>
    </source>
</evidence>
<keyword evidence="1" id="KW-0285">Flavoprotein</keyword>
<evidence type="ECO:0000256" key="2">
    <source>
        <dbReference type="ARBA" id="ARBA00023002"/>
    </source>
</evidence>
<dbReference type="Gene3D" id="2.40.110.10">
    <property type="entry name" value="Butyryl-CoA Dehydrogenase, subunit A, domain 2"/>
    <property type="match status" value="1"/>
</dbReference>
<dbReference type="Pfam" id="PF08028">
    <property type="entry name" value="Acyl-CoA_dh_2"/>
    <property type="match status" value="1"/>
</dbReference>
<keyword evidence="6" id="KW-1185">Reference proteome</keyword>
<dbReference type="GO" id="GO:0003995">
    <property type="term" value="F:acyl-CoA dehydrogenase activity"/>
    <property type="evidence" value="ECO:0007669"/>
    <property type="project" value="TreeGrafter"/>
</dbReference>
<dbReference type="InterPro" id="IPR046373">
    <property type="entry name" value="Acyl-CoA_Oxase/DH_mid-dom_sf"/>
</dbReference>
<feature type="domain" description="Acyl-CoA oxidase/dehydrogenase middle" evidence="3">
    <location>
        <begin position="129"/>
        <end position="205"/>
    </location>
</feature>
<dbReference type="SUPFAM" id="SSF56645">
    <property type="entry name" value="Acyl-CoA dehydrogenase NM domain-like"/>
    <property type="match status" value="1"/>
</dbReference>
<name>A0A1W2FUT8_KIBAR</name>
<organism evidence="5 6">
    <name type="scientific">Kibdelosporangium aridum</name>
    <dbReference type="NCBI Taxonomy" id="2030"/>
    <lineage>
        <taxon>Bacteria</taxon>
        <taxon>Bacillati</taxon>
        <taxon>Actinomycetota</taxon>
        <taxon>Actinomycetes</taxon>
        <taxon>Pseudonocardiales</taxon>
        <taxon>Pseudonocardiaceae</taxon>
        <taxon>Kibdelosporangium</taxon>
    </lineage>
</organism>
<dbReference type="InterPro" id="IPR006091">
    <property type="entry name" value="Acyl-CoA_Oxase/DH_mid-dom"/>
</dbReference>
<dbReference type="SUPFAM" id="SSF47203">
    <property type="entry name" value="Acyl-CoA dehydrogenase C-terminal domain-like"/>
    <property type="match status" value="1"/>
</dbReference>
<dbReference type="Gene3D" id="1.20.140.10">
    <property type="entry name" value="Butyryl-CoA Dehydrogenase, subunit A, domain 3"/>
    <property type="match status" value="1"/>
</dbReference>
<dbReference type="OrthoDB" id="3402961at2"/>
<dbReference type="Proteomes" id="UP000192674">
    <property type="component" value="Unassembled WGS sequence"/>
</dbReference>
<dbReference type="EMBL" id="FWXV01000011">
    <property type="protein sequence ID" value="SMD25492.1"/>
    <property type="molecule type" value="Genomic_DNA"/>
</dbReference>
<protein>
    <submittedName>
        <fullName evidence="5">Acyl-CoA dehydrogenase</fullName>
    </submittedName>
</protein>
<dbReference type="RefSeq" id="WP_084433452.1">
    <property type="nucleotide sequence ID" value="NZ_FWXV01000011.1"/>
</dbReference>
<reference evidence="5 6" key="1">
    <citation type="submission" date="2017-04" db="EMBL/GenBank/DDBJ databases">
        <authorList>
            <person name="Afonso C.L."/>
            <person name="Miller P.J."/>
            <person name="Scott M.A."/>
            <person name="Spackman E."/>
            <person name="Goraichik I."/>
            <person name="Dimitrov K.M."/>
            <person name="Suarez D.L."/>
            <person name="Swayne D.E."/>
        </authorList>
    </citation>
    <scope>NUCLEOTIDE SEQUENCE [LARGE SCALE GENOMIC DNA]</scope>
    <source>
        <strain evidence="5 6">DSM 43828</strain>
    </source>
</reference>
<dbReference type="InterPro" id="IPR036250">
    <property type="entry name" value="AcylCo_DH-like_C"/>
</dbReference>
<feature type="domain" description="Acyl-CoA dehydrogenase C-terminal" evidence="4">
    <location>
        <begin position="239"/>
        <end position="357"/>
    </location>
</feature>
<dbReference type="PANTHER" id="PTHR43884:SF25">
    <property type="entry name" value="ACYL-COA DEHYDROGENASE YDBM-RELATED"/>
    <property type="match status" value="1"/>
</dbReference>
<dbReference type="Gene3D" id="1.10.540.10">
    <property type="entry name" value="Acyl-CoA dehydrogenase/oxidase, N-terminal domain"/>
    <property type="match status" value="1"/>
</dbReference>
<evidence type="ECO:0000313" key="6">
    <source>
        <dbReference type="Proteomes" id="UP000192674"/>
    </source>
</evidence>
<dbReference type="InterPro" id="IPR013107">
    <property type="entry name" value="Acyl-CoA_DH_C"/>
</dbReference>
<gene>
    <name evidence="5" type="ORF">SAMN05661093_09178</name>
</gene>
<dbReference type="PIRSF" id="PIRSF016578">
    <property type="entry name" value="HsaA"/>
    <property type="match status" value="1"/>
</dbReference>
<proteinExistence type="predicted"/>
<evidence type="ECO:0000259" key="3">
    <source>
        <dbReference type="Pfam" id="PF02770"/>
    </source>
</evidence>
<dbReference type="Pfam" id="PF02770">
    <property type="entry name" value="Acyl-CoA_dh_M"/>
    <property type="match status" value="1"/>
</dbReference>
<dbReference type="InterPro" id="IPR009100">
    <property type="entry name" value="AcylCoA_DH/oxidase_NM_dom_sf"/>
</dbReference>
<dbReference type="GO" id="GO:0050660">
    <property type="term" value="F:flavin adenine dinucleotide binding"/>
    <property type="evidence" value="ECO:0007669"/>
    <property type="project" value="InterPro"/>
</dbReference>
<dbReference type="AlphaFoldDB" id="A0A1W2FUT8"/>
<dbReference type="InterPro" id="IPR037069">
    <property type="entry name" value="AcylCoA_DH/ox_N_sf"/>
</dbReference>
<keyword evidence="2" id="KW-0560">Oxidoreductase</keyword>
<accession>A0A1W2FUT8</accession>
<dbReference type="PANTHER" id="PTHR43884">
    <property type="entry name" value="ACYL-COA DEHYDROGENASE"/>
    <property type="match status" value="1"/>
</dbReference>
<evidence type="ECO:0000313" key="5">
    <source>
        <dbReference type="EMBL" id="SMD25492.1"/>
    </source>
</evidence>